<keyword evidence="2" id="KW-1185">Reference proteome</keyword>
<dbReference type="RefSeq" id="WP_394819750.1">
    <property type="nucleotide sequence ID" value="NZ_JAWJZY010000003.1"/>
</dbReference>
<name>A0ABU7U5E9_9PROT</name>
<dbReference type="EMBL" id="JAWJZY010000003">
    <property type="protein sequence ID" value="MEE8658845.1"/>
    <property type="molecule type" value="Genomic_DNA"/>
</dbReference>
<comment type="caution">
    <text evidence="1">The sequence shown here is derived from an EMBL/GenBank/DDBJ whole genome shotgun (WGS) entry which is preliminary data.</text>
</comment>
<evidence type="ECO:0000313" key="2">
    <source>
        <dbReference type="Proteomes" id="UP001312908"/>
    </source>
</evidence>
<protein>
    <submittedName>
        <fullName evidence="1">Uncharacterized protein</fullName>
    </submittedName>
</protein>
<accession>A0ABU7U5E9</accession>
<reference evidence="1 2" key="1">
    <citation type="submission" date="2023-10" db="EMBL/GenBank/DDBJ databases">
        <title>Sorlinia euscelidii gen. nov., sp. nov., an acetic acid bacteria isolated from the gut of Euscelidius variegatus emitter.</title>
        <authorList>
            <person name="Michoud G."/>
            <person name="Marasco R."/>
            <person name="Seferji K."/>
            <person name="Gonella E."/>
            <person name="Garuglieri E."/>
            <person name="Alma A."/>
            <person name="Mapelli F."/>
            <person name="Borin S."/>
            <person name="Daffonchio D."/>
            <person name="Crotti E."/>
        </authorList>
    </citation>
    <scope>NUCLEOTIDE SEQUENCE [LARGE SCALE GENOMIC DNA]</scope>
    <source>
        <strain evidence="1 2">EV16P</strain>
    </source>
</reference>
<sequence>MNRVNLEQTSATLAQVGLGITSLAEIIACVGYRLEHAALTAHEAQMIGSALRDFSIVCASRGDAVLNAVEKLSEDLEGSPA</sequence>
<evidence type="ECO:0000313" key="1">
    <source>
        <dbReference type="EMBL" id="MEE8658845.1"/>
    </source>
</evidence>
<organism evidence="1 2">
    <name type="scientific">Sorlinia euscelidii</name>
    <dbReference type="NCBI Taxonomy" id="3081148"/>
    <lineage>
        <taxon>Bacteria</taxon>
        <taxon>Pseudomonadati</taxon>
        <taxon>Pseudomonadota</taxon>
        <taxon>Alphaproteobacteria</taxon>
        <taxon>Acetobacterales</taxon>
        <taxon>Acetobacteraceae</taxon>
        <taxon>Sorlinia</taxon>
    </lineage>
</organism>
<gene>
    <name evidence="1" type="ORF">DOFOFD_07455</name>
</gene>
<dbReference type="Proteomes" id="UP001312908">
    <property type="component" value="Unassembled WGS sequence"/>
</dbReference>
<proteinExistence type="predicted"/>